<sequence>MANSSNLACLGPDSLPDAVQFPIPKDMNVALLPGTNGSASWMVDCCEPNPVSLVNGCYLWCEIPPSHIHKGSDGKAHSDFDSCLVAHNRPNNESSILYIGLNAASGKGVSMKCLGAWVLCVSGLLAFGL</sequence>
<protein>
    <submittedName>
        <fullName evidence="1">Uncharacterized protein</fullName>
    </submittedName>
</protein>
<dbReference type="EMBL" id="JAUKUA010000003">
    <property type="protein sequence ID" value="KAK0719380.1"/>
    <property type="molecule type" value="Genomic_DNA"/>
</dbReference>
<keyword evidence="2" id="KW-1185">Reference proteome</keyword>
<dbReference type="AlphaFoldDB" id="A0AA40AP12"/>
<evidence type="ECO:0000313" key="1">
    <source>
        <dbReference type="EMBL" id="KAK0719380.1"/>
    </source>
</evidence>
<evidence type="ECO:0000313" key="2">
    <source>
        <dbReference type="Proteomes" id="UP001172102"/>
    </source>
</evidence>
<accession>A0AA40AP12</accession>
<organism evidence="1 2">
    <name type="scientific">Lasiosphaeris hirsuta</name>
    <dbReference type="NCBI Taxonomy" id="260670"/>
    <lineage>
        <taxon>Eukaryota</taxon>
        <taxon>Fungi</taxon>
        <taxon>Dikarya</taxon>
        <taxon>Ascomycota</taxon>
        <taxon>Pezizomycotina</taxon>
        <taxon>Sordariomycetes</taxon>
        <taxon>Sordariomycetidae</taxon>
        <taxon>Sordariales</taxon>
        <taxon>Lasiosphaeriaceae</taxon>
        <taxon>Lasiosphaeris</taxon>
    </lineage>
</organism>
<name>A0AA40AP12_9PEZI</name>
<comment type="caution">
    <text evidence="1">The sequence shown here is derived from an EMBL/GenBank/DDBJ whole genome shotgun (WGS) entry which is preliminary data.</text>
</comment>
<gene>
    <name evidence="1" type="ORF">B0H67DRAFT_483521</name>
</gene>
<dbReference type="Proteomes" id="UP001172102">
    <property type="component" value="Unassembled WGS sequence"/>
</dbReference>
<reference evidence="1" key="1">
    <citation type="submission" date="2023-06" db="EMBL/GenBank/DDBJ databases">
        <title>Genome-scale phylogeny and comparative genomics of the fungal order Sordariales.</title>
        <authorList>
            <consortium name="Lawrence Berkeley National Laboratory"/>
            <person name="Hensen N."/>
            <person name="Bonometti L."/>
            <person name="Westerberg I."/>
            <person name="Brannstrom I.O."/>
            <person name="Guillou S."/>
            <person name="Cros-Aarteil S."/>
            <person name="Calhoun S."/>
            <person name="Haridas S."/>
            <person name="Kuo A."/>
            <person name="Mondo S."/>
            <person name="Pangilinan J."/>
            <person name="Riley R."/>
            <person name="Labutti K."/>
            <person name="Andreopoulos B."/>
            <person name="Lipzen A."/>
            <person name="Chen C."/>
            <person name="Yanf M."/>
            <person name="Daum C."/>
            <person name="Ng V."/>
            <person name="Clum A."/>
            <person name="Steindorff A."/>
            <person name="Ohm R."/>
            <person name="Martin F."/>
            <person name="Silar P."/>
            <person name="Natvig D."/>
            <person name="Lalanne C."/>
            <person name="Gautier V."/>
            <person name="Ament-Velasquez S.L."/>
            <person name="Kruys A."/>
            <person name="Hutchinson M.I."/>
            <person name="Powell A.J."/>
            <person name="Barry K."/>
            <person name="Miller A.N."/>
            <person name="Grigoriev I.V."/>
            <person name="Debuchy R."/>
            <person name="Gladieux P."/>
            <person name="Thoren M.H."/>
            <person name="Johannesson H."/>
        </authorList>
    </citation>
    <scope>NUCLEOTIDE SEQUENCE</scope>
    <source>
        <strain evidence="1">SMH4607-1</strain>
    </source>
</reference>
<proteinExistence type="predicted"/>